<evidence type="ECO:0000313" key="2">
    <source>
        <dbReference type="EMBL" id="KAK9092380.1"/>
    </source>
</evidence>
<dbReference type="Proteomes" id="UP001420932">
    <property type="component" value="Unassembled WGS sequence"/>
</dbReference>
<keyword evidence="1" id="KW-0472">Membrane</keyword>
<evidence type="ECO:0000313" key="3">
    <source>
        <dbReference type="Proteomes" id="UP001420932"/>
    </source>
</evidence>
<evidence type="ECO:0000256" key="1">
    <source>
        <dbReference type="SAM" id="Phobius"/>
    </source>
</evidence>
<dbReference type="PROSITE" id="PS51257">
    <property type="entry name" value="PROKAR_LIPOPROTEIN"/>
    <property type="match status" value="1"/>
</dbReference>
<accession>A0AAP0EFD8</accession>
<proteinExistence type="predicted"/>
<keyword evidence="1" id="KW-0812">Transmembrane</keyword>
<keyword evidence="3" id="KW-1185">Reference proteome</keyword>
<reference evidence="2 3" key="1">
    <citation type="submission" date="2024-01" db="EMBL/GenBank/DDBJ databases">
        <title>Genome assemblies of Stephania.</title>
        <authorList>
            <person name="Yang L."/>
        </authorList>
    </citation>
    <scope>NUCLEOTIDE SEQUENCE [LARGE SCALE GENOMIC DNA]</scope>
    <source>
        <strain evidence="2">YNDBR</strain>
        <tissue evidence="2">Leaf</tissue>
    </source>
</reference>
<sequence>MALHGRQAAFMASTVALSCSFAGCIARPLRGFAGHCCSLAALDSSPLAALRFGLLALSLMALAAAAFMALDSSPSSALAAALLLLLTALASAALSRLSPALLCPCSRPLAPSRLT</sequence>
<keyword evidence="1" id="KW-1133">Transmembrane helix</keyword>
<dbReference type="EMBL" id="JBBNAF010000012">
    <property type="protein sequence ID" value="KAK9092380.1"/>
    <property type="molecule type" value="Genomic_DNA"/>
</dbReference>
<feature type="transmembrane region" description="Helical" evidence="1">
    <location>
        <begin position="49"/>
        <end position="70"/>
    </location>
</feature>
<feature type="transmembrane region" description="Helical" evidence="1">
    <location>
        <begin position="77"/>
        <end position="97"/>
    </location>
</feature>
<organism evidence="2 3">
    <name type="scientific">Stephania yunnanensis</name>
    <dbReference type="NCBI Taxonomy" id="152371"/>
    <lineage>
        <taxon>Eukaryota</taxon>
        <taxon>Viridiplantae</taxon>
        <taxon>Streptophyta</taxon>
        <taxon>Embryophyta</taxon>
        <taxon>Tracheophyta</taxon>
        <taxon>Spermatophyta</taxon>
        <taxon>Magnoliopsida</taxon>
        <taxon>Ranunculales</taxon>
        <taxon>Menispermaceae</taxon>
        <taxon>Menispermoideae</taxon>
        <taxon>Cissampelideae</taxon>
        <taxon>Stephania</taxon>
    </lineage>
</organism>
<dbReference type="AlphaFoldDB" id="A0AAP0EFD8"/>
<comment type="caution">
    <text evidence="2">The sequence shown here is derived from an EMBL/GenBank/DDBJ whole genome shotgun (WGS) entry which is preliminary data.</text>
</comment>
<protein>
    <submittedName>
        <fullName evidence="2">Uncharacterized protein</fullName>
    </submittedName>
</protein>
<gene>
    <name evidence="2" type="ORF">Syun_027291</name>
</gene>
<name>A0AAP0EFD8_9MAGN</name>